<keyword evidence="2" id="KW-0808">Transferase</keyword>
<reference evidence="2" key="1">
    <citation type="journal article" date="2013" name="Environ. Microbiol.">
        <title>Microbiota from the distal guts of lean and obese adolescents exhibit partial functional redundancy besides clear differences in community structure.</title>
        <authorList>
            <person name="Ferrer M."/>
            <person name="Ruiz A."/>
            <person name="Lanza F."/>
            <person name="Haange S.B."/>
            <person name="Oberbach A."/>
            <person name="Till H."/>
            <person name="Bargiela R."/>
            <person name="Campoy C."/>
            <person name="Segura M.T."/>
            <person name="Richter M."/>
            <person name="von Bergen M."/>
            <person name="Seifert J."/>
            <person name="Suarez A."/>
        </authorList>
    </citation>
    <scope>NUCLEOTIDE SEQUENCE</scope>
</reference>
<proteinExistence type="predicted"/>
<organism evidence="2">
    <name type="scientific">human gut metagenome</name>
    <dbReference type="NCBI Taxonomy" id="408170"/>
    <lineage>
        <taxon>unclassified sequences</taxon>
        <taxon>metagenomes</taxon>
        <taxon>organismal metagenomes</taxon>
    </lineage>
</organism>
<evidence type="ECO:0000259" key="1">
    <source>
        <dbReference type="Pfam" id="PF00534"/>
    </source>
</evidence>
<name>K1TKQ0_9ZZZZ</name>
<dbReference type="AlphaFoldDB" id="K1TKQ0"/>
<dbReference type="EMBL" id="AJWZ01001472">
    <property type="protein sequence ID" value="EKC73687.1"/>
    <property type="molecule type" value="Genomic_DNA"/>
</dbReference>
<accession>K1TKQ0</accession>
<gene>
    <name evidence="2" type="ORF">OBE_02261</name>
</gene>
<dbReference type="SUPFAM" id="SSF53756">
    <property type="entry name" value="UDP-Glycosyltransferase/glycogen phosphorylase"/>
    <property type="match status" value="1"/>
</dbReference>
<dbReference type="Pfam" id="PF00534">
    <property type="entry name" value="Glycos_transf_1"/>
    <property type="match status" value="1"/>
</dbReference>
<dbReference type="InterPro" id="IPR001296">
    <property type="entry name" value="Glyco_trans_1"/>
</dbReference>
<sequence length="110" mass="12505">DYYKAAFLLVHASVAGEGLPTIMIEAMSYRLPMVVTDSKTGPREILGENEYGLLCRVKDPEDMANKVKKIASDPDLYNHYVLKSDERIKDFSPDVIKERLKSILEEVEEN</sequence>
<feature type="domain" description="Glycosyl transferase family 1" evidence="1">
    <location>
        <begin position="2"/>
        <end position="80"/>
    </location>
</feature>
<feature type="non-terminal residue" evidence="2">
    <location>
        <position position="1"/>
    </location>
</feature>
<comment type="caution">
    <text evidence="2">The sequence shown here is derived from an EMBL/GenBank/DDBJ whole genome shotgun (WGS) entry which is preliminary data.</text>
</comment>
<keyword evidence="2" id="KW-0328">Glycosyltransferase</keyword>
<dbReference type="GO" id="GO:0016757">
    <property type="term" value="F:glycosyltransferase activity"/>
    <property type="evidence" value="ECO:0007669"/>
    <property type="project" value="UniProtKB-KW"/>
</dbReference>
<evidence type="ECO:0000313" key="2">
    <source>
        <dbReference type="EMBL" id="EKC73687.1"/>
    </source>
</evidence>
<dbReference type="PANTHER" id="PTHR12526">
    <property type="entry name" value="GLYCOSYLTRANSFERASE"/>
    <property type="match status" value="1"/>
</dbReference>
<dbReference type="EC" id="2.4.-.-" evidence="2"/>
<protein>
    <submittedName>
        <fullName evidence="2">Protein containing Glycosyl transferase, group 1 domain protein</fullName>
        <ecNumber evidence="2">2.4.-.-</ecNumber>
    </submittedName>
</protein>
<dbReference type="Gene3D" id="3.40.50.2000">
    <property type="entry name" value="Glycogen Phosphorylase B"/>
    <property type="match status" value="2"/>
</dbReference>